<organism evidence="2 3">
    <name type="scientific">Alkalibacterium gilvum</name>
    <dbReference type="NCBI Taxonomy" id="1130080"/>
    <lineage>
        <taxon>Bacteria</taxon>
        <taxon>Bacillati</taxon>
        <taxon>Bacillota</taxon>
        <taxon>Bacilli</taxon>
        <taxon>Lactobacillales</taxon>
        <taxon>Carnobacteriaceae</taxon>
        <taxon>Alkalibacterium</taxon>
    </lineage>
</organism>
<dbReference type="PANTHER" id="PTHR40516:SF1">
    <property type="entry name" value="ANTITOXIN CHPS-RELATED"/>
    <property type="match status" value="1"/>
</dbReference>
<dbReference type="STRING" id="1130080.SAMN04488113_10628"/>
<dbReference type="InterPro" id="IPR007159">
    <property type="entry name" value="SpoVT-AbrB_dom"/>
</dbReference>
<dbReference type="Pfam" id="PF04014">
    <property type="entry name" value="MazE_antitoxin"/>
    <property type="match status" value="1"/>
</dbReference>
<dbReference type="Proteomes" id="UP000198564">
    <property type="component" value="Unassembled WGS sequence"/>
</dbReference>
<dbReference type="EMBL" id="FNYW01000006">
    <property type="protein sequence ID" value="SEI62746.1"/>
    <property type="molecule type" value="Genomic_DNA"/>
</dbReference>
<reference evidence="3" key="1">
    <citation type="submission" date="2016-10" db="EMBL/GenBank/DDBJ databases">
        <authorList>
            <person name="Varghese N."/>
            <person name="Submissions S."/>
        </authorList>
    </citation>
    <scope>NUCLEOTIDE SEQUENCE [LARGE SCALE GENOMIC DNA]</scope>
    <source>
        <strain evidence="3">DSM 25751</strain>
    </source>
</reference>
<dbReference type="AlphaFoldDB" id="A0A1H6S7J8"/>
<evidence type="ECO:0000313" key="3">
    <source>
        <dbReference type="Proteomes" id="UP000198564"/>
    </source>
</evidence>
<dbReference type="SUPFAM" id="SSF89447">
    <property type="entry name" value="AbrB/MazE/MraZ-like"/>
    <property type="match status" value="1"/>
</dbReference>
<dbReference type="PANTHER" id="PTHR40516">
    <property type="entry name" value="ANTITOXIN CHPS-RELATED"/>
    <property type="match status" value="1"/>
</dbReference>
<dbReference type="OrthoDB" id="9795766at2"/>
<dbReference type="SMART" id="SM00966">
    <property type="entry name" value="SpoVT_AbrB"/>
    <property type="match status" value="1"/>
</dbReference>
<dbReference type="GO" id="GO:0097351">
    <property type="term" value="F:toxin sequestering activity"/>
    <property type="evidence" value="ECO:0007669"/>
    <property type="project" value="InterPro"/>
</dbReference>
<dbReference type="InterPro" id="IPR037914">
    <property type="entry name" value="SpoVT-AbrB_sf"/>
</dbReference>
<accession>A0A1H6S7J8</accession>
<proteinExistence type="predicted"/>
<dbReference type="RefSeq" id="WP_091633372.1">
    <property type="nucleotide sequence ID" value="NZ_FNYW01000006.1"/>
</dbReference>
<evidence type="ECO:0000313" key="2">
    <source>
        <dbReference type="EMBL" id="SEI62746.1"/>
    </source>
</evidence>
<gene>
    <name evidence="2" type="ORF">SAMN04488113_10628</name>
</gene>
<feature type="domain" description="SpoVT-AbrB" evidence="1">
    <location>
        <begin position="13"/>
        <end position="58"/>
    </location>
</feature>
<protein>
    <submittedName>
        <fullName evidence="2">Antitoxin MazE</fullName>
    </submittedName>
</protein>
<name>A0A1H6S7J8_9LACT</name>
<keyword evidence="3" id="KW-1185">Reference proteome</keyword>
<dbReference type="Gene3D" id="2.10.260.10">
    <property type="match status" value="1"/>
</dbReference>
<dbReference type="InterPro" id="IPR039052">
    <property type="entry name" value="Antitox_PemI-like"/>
</dbReference>
<sequence length="86" mass="9976">MATVSKKVYKQAQKWGNSIAIRIPKEMADDLHIKNKTIVSIELVNGKLVVEPEKKKLSLDELLSQVTDENRHDMTDWGEEVDREKW</sequence>
<dbReference type="GO" id="GO:0003677">
    <property type="term" value="F:DNA binding"/>
    <property type="evidence" value="ECO:0007669"/>
    <property type="project" value="InterPro"/>
</dbReference>
<evidence type="ECO:0000259" key="1">
    <source>
        <dbReference type="SMART" id="SM00966"/>
    </source>
</evidence>